<evidence type="ECO:0000256" key="1">
    <source>
        <dbReference type="SAM" id="MobiDB-lite"/>
    </source>
</evidence>
<feature type="non-terminal residue" evidence="2">
    <location>
        <position position="1"/>
    </location>
</feature>
<reference evidence="2" key="1">
    <citation type="submission" date="2023-10" db="EMBL/GenBank/DDBJ databases">
        <title>Genome assembly of Pristionchus species.</title>
        <authorList>
            <person name="Yoshida K."/>
            <person name="Sommer R.J."/>
        </authorList>
    </citation>
    <scope>NUCLEOTIDE SEQUENCE</scope>
    <source>
        <strain evidence="2">RS0144</strain>
    </source>
</reference>
<comment type="caution">
    <text evidence="2">The sequence shown here is derived from an EMBL/GenBank/DDBJ whole genome shotgun (WGS) entry which is preliminary data.</text>
</comment>
<dbReference type="EMBL" id="BTSX01000004">
    <property type="protein sequence ID" value="GMS97683.1"/>
    <property type="molecule type" value="Genomic_DNA"/>
</dbReference>
<dbReference type="AlphaFoldDB" id="A0AAV5TUG7"/>
<accession>A0AAV5TUG7</accession>
<feature type="compositionally biased region" description="Polar residues" evidence="1">
    <location>
        <begin position="128"/>
        <end position="139"/>
    </location>
</feature>
<keyword evidence="3" id="KW-1185">Reference proteome</keyword>
<feature type="region of interest" description="Disordered" evidence="1">
    <location>
        <begin position="116"/>
        <end position="139"/>
    </location>
</feature>
<dbReference type="InterPro" id="IPR029058">
    <property type="entry name" value="AB_hydrolase_fold"/>
</dbReference>
<protein>
    <recommendedName>
        <fullName evidence="4">Peptidase S9 prolyl oligopeptidase catalytic domain-containing protein</fullName>
    </recommendedName>
</protein>
<evidence type="ECO:0008006" key="4">
    <source>
        <dbReference type="Google" id="ProtNLM"/>
    </source>
</evidence>
<name>A0AAV5TUG7_9BILA</name>
<dbReference type="Proteomes" id="UP001432027">
    <property type="component" value="Unassembled WGS sequence"/>
</dbReference>
<evidence type="ECO:0000313" key="3">
    <source>
        <dbReference type="Proteomes" id="UP001432027"/>
    </source>
</evidence>
<dbReference type="SUPFAM" id="SSF53474">
    <property type="entry name" value="alpha/beta-Hydrolases"/>
    <property type="match status" value="1"/>
</dbReference>
<sequence>ALVPESDKDFAAQGMIPEYPQKMVLLVHGGPESRDWYRFSPTNGLLTSRGYAMMQVNFRGSVGFGKRLTNEGNGEWSRKVHKEGRTVVREDNREKVARKRITAEFEETEHRSAHLPLCARAGHVDARTSASRGSSRNME</sequence>
<proteinExistence type="predicted"/>
<dbReference type="Gene3D" id="3.40.50.1820">
    <property type="entry name" value="alpha/beta hydrolase"/>
    <property type="match status" value="1"/>
</dbReference>
<evidence type="ECO:0000313" key="2">
    <source>
        <dbReference type="EMBL" id="GMS97683.1"/>
    </source>
</evidence>
<gene>
    <name evidence="2" type="ORF">PENTCL1PPCAC_19858</name>
</gene>
<organism evidence="2 3">
    <name type="scientific">Pristionchus entomophagus</name>
    <dbReference type="NCBI Taxonomy" id="358040"/>
    <lineage>
        <taxon>Eukaryota</taxon>
        <taxon>Metazoa</taxon>
        <taxon>Ecdysozoa</taxon>
        <taxon>Nematoda</taxon>
        <taxon>Chromadorea</taxon>
        <taxon>Rhabditida</taxon>
        <taxon>Rhabditina</taxon>
        <taxon>Diplogasteromorpha</taxon>
        <taxon>Diplogasteroidea</taxon>
        <taxon>Neodiplogasteridae</taxon>
        <taxon>Pristionchus</taxon>
    </lineage>
</organism>